<dbReference type="InterPro" id="IPR018062">
    <property type="entry name" value="HTH_AraC-typ_CS"/>
</dbReference>
<feature type="domain" description="Response regulatory" evidence="10">
    <location>
        <begin position="3"/>
        <end position="120"/>
    </location>
</feature>
<dbReference type="InterPro" id="IPR051552">
    <property type="entry name" value="HptR"/>
</dbReference>
<evidence type="ECO:0000256" key="1">
    <source>
        <dbReference type="ARBA" id="ARBA00004496"/>
    </source>
</evidence>
<evidence type="ECO:0000256" key="2">
    <source>
        <dbReference type="ARBA" id="ARBA00022490"/>
    </source>
</evidence>
<evidence type="ECO:0000256" key="5">
    <source>
        <dbReference type="ARBA" id="ARBA00023015"/>
    </source>
</evidence>
<dbReference type="STRING" id="1017273.SAMN05443094_107194"/>
<dbReference type="AlphaFoldDB" id="A0A1N7AFW9"/>
<dbReference type="GO" id="GO:0005737">
    <property type="term" value="C:cytoplasm"/>
    <property type="evidence" value="ECO:0007669"/>
    <property type="project" value="UniProtKB-SubCell"/>
</dbReference>
<evidence type="ECO:0000313" key="13">
    <source>
        <dbReference type="Proteomes" id="UP000186385"/>
    </source>
</evidence>
<keyword evidence="5" id="KW-0805">Transcription regulation</keyword>
<keyword evidence="14" id="KW-1185">Reference proteome</keyword>
<keyword evidence="7" id="KW-0804">Transcription</keyword>
<dbReference type="SMART" id="SM00342">
    <property type="entry name" value="HTH_ARAC"/>
    <property type="match status" value="1"/>
</dbReference>
<dbReference type="SUPFAM" id="SSF46689">
    <property type="entry name" value="Homeodomain-like"/>
    <property type="match status" value="2"/>
</dbReference>
<dbReference type="InterPro" id="IPR009057">
    <property type="entry name" value="Homeodomain-like_sf"/>
</dbReference>
<sequence>MRSVLIVDDEPMIREGLRTLIDWEKYGYEVAGLARNGKEGYKKFQSLKPDLIIADIKMPEMDGITLLENIRDQNKRTRFILLSGYADFDYAKRAISCGAEAYLLKPIDEEELIDKLIELQASLPPREQALADSFYVQEQSVLTPETEAVEPVLSDWNPGMYRDRFCLALEASNADAVDIMLEEAVADWRARRPPEQEVKKEAASLCSQIINKMAAAHPKKQTELLDVGSKAGDVFAASSLAALQDVCRAFFASILLVMDDGTPDSQMKKMTDLIHARYSENLRLETLAGIFNYNSAYLGKLFKSHTGEYFNTYVDKVRVEKAKELLNEGYKVYEAAEKVGYANVDYFHRKFKKHAGVSPTAFKHQHGK</sequence>
<name>A0A1N7AFW9_9BACI</name>
<keyword evidence="3 8" id="KW-0597">Phosphoprotein</keyword>
<dbReference type="GO" id="GO:0043565">
    <property type="term" value="F:sequence-specific DNA binding"/>
    <property type="evidence" value="ECO:0007669"/>
    <property type="project" value="InterPro"/>
</dbReference>
<evidence type="ECO:0000313" key="11">
    <source>
        <dbReference type="EMBL" id="OXS75807.1"/>
    </source>
</evidence>
<keyword evidence="4" id="KW-0902">Two-component regulatory system</keyword>
<reference evidence="14" key="2">
    <citation type="submission" date="2017-03" db="EMBL/GenBank/DDBJ databases">
        <title>Bacillus sp. V-88(T) DSM27956, whole genome shotgun sequencing project.</title>
        <authorList>
            <person name="Dastager S.G."/>
            <person name="Neurgaonkar P.S."/>
            <person name="Dharne M.S."/>
        </authorList>
    </citation>
    <scope>NUCLEOTIDE SEQUENCE [LARGE SCALE GENOMIC DNA]</scope>
    <source>
        <strain evidence="14">DSM 25145</strain>
    </source>
</reference>
<evidence type="ECO:0000256" key="6">
    <source>
        <dbReference type="ARBA" id="ARBA00023125"/>
    </source>
</evidence>
<comment type="subcellular location">
    <subcellularLocation>
        <location evidence="1">Cytoplasm</location>
    </subcellularLocation>
</comment>
<evidence type="ECO:0000313" key="12">
    <source>
        <dbReference type="EMBL" id="SIR37972.1"/>
    </source>
</evidence>
<dbReference type="Gene3D" id="3.40.50.2300">
    <property type="match status" value="1"/>
</dbReference>
<feature type="domain" description="HTH araC/xylS-type" evidence="9">
    <location>
        <begin position="268"/>
        <end position="365"/>
    </location>
</feature>
<dbReference type="GO" id="GO:0000160">
    <property type="term" value="P:phosphorelay signal transduction system"/>
    <property type="evidence" value="ECO:0007669"/>
    <property type="project" value="UniProtKB-KW"/>
</dbReference>
<dbReference type="EMBL" id="MWSK01000007">
    <property type="protein sequence ID" value="OXS75807.1"/>
    <property type="molecule type" value="Genomic_DNA"/>
</dbReference>
<evidence type="ECO:0000256" key="7">
    <source>
        <dbReference type="ARBA" id="ARBA00023163"/>
    </source>
</evidence>
<evidence type="ECO:0000259" key="9">
    <source>
        <dbReference type="PROSITE" id="PS01124"/>
    </source>
</evidence>
<evidence type="ECO:0000256" key="4">
    <source>
        <dbReference type="ARBA" id="ARBA00023012"/>
    </source>
</evidence>
<feature type="modified residue" description="4-aspartylphosphate" evidence="8">
    <location>
        <position position="55"/>
    </location>
</feature>
<keyword evidence="2" id="KW-0963">Cytoplasm</keyword>
<dbReference type="PROSITE" id="PS01124">
    <property type="entry name" value="HTH_ARAC_FAMILY_2"/>
    <property type="match status" value="1"/>
</dbReference>
<dbReference type="EMBL" id="FTLX01000007">
    <property type="protein sequence ID" value="SIR37972.1"/>
    <property type="molecule type" value="Genomic_DNA"/>
</dbReference>
<dbReference type="SUPFAM" id="SSF52172">
    <property type="entry name" value="CheY-like"/>
    <property type="match status" value="1"/>
</dbReference>
<reference evidence="11" key="3">
    <citation type="submission" date="2017-03" db="EMBL/GenBank/DDBJ databases">
        <authorList>
            <person name="Dastager S.G."/>
            <person name="Neurgaonkar P.S."/>
            <person name="Dharne M.S."/>
        </authorList>
    </citation>
    <scope>NUCLEOTIDE SEQUENCE</scope>
    <source>
        <strain evidence="11">DSM 25145</strain>
    </source>
</reference>
<dbReference type="PANTHER" id="PTHR42713:SF3">
    <property type="entry name" value="TRANSCRIPTIONAL REGULATORY PROTEIN HPTR"/>
    <property type="match status" value="1"/>
</dbReference>
<dbReference type="PROSITE" id="PS00041">
    <property type="entry name" value="HTH_ARAC_FAMILY_1"/>
    <property type="match status" value="1"/>
</dbReference>
<dbReference type="RefSeq" id="WP_052698538.1">
    <property type="nucleotide sequence ID" value="NZ_FTLX01000007.1"/>
</dbReference>
<dbReference type="InterPro" id="IPR011006">
    <property type="entry name" value="CheY-like_superfamily"/>
</dbReference>
<dbReference type="Proteomes" id="UP000215545">
    <property type="component" value="Unassembled WGS sequence"/>
</dbReference>
<dbReference type="GO" id="GO:0003700">
    <property type="term" value="F:DNA-binding transcription factor activity"/>
    <property type="evidence" value="ECO:0007669"/>
    <property type="project" value="InterPro"/>
</dbReference>
<dbReference type="PROSITE" id="PS50110">
    <property type="entry name" value="RESPONSE_REGULATORY"/>
    <property type="match status" value="1"/>
</dbReference>
<accession>A0A1N7AFW9</accession>
<evidence type="ECO:0000256" key="3">
    <source>
        <dbReference type="ARBA" id="ARBA00022553"/>
    </source>
</evidence>
<proteinExistence type="predicted"/>
<dbReference type="Gene3D" id="1.10.10.60">
    <property type="entry name" value="Homeodomain-like"/>
    <property type="match status" value="2"/>
</dbReference>
<dbReference type="CDD" id="cd17536">
    <property type="entry name" value="REC_YesN-like"/>
    <property type="match status" value="1"/>
</dbReference>
<dbReference type="Pfam" id="PF12833">
    <property type="entry name" value="HTH_18"/>
    <property type="match status" value="1"/>
</dbReference>
<dbReference type="PANTHER" id="PTHR42713">
    <property type="entry name" value="HISTIDINE KINASE-RELATED"/>
    <property type="match status" value="1"/>
</dbReference>
<protein>
    <submittedName>
        <fullName evidence="12">Helix-turn-helix domain-containing protein</fullName>
    </submittedName>
    <submittedName>
        <fullName evidence="11">Response regulator</fullName>
    </submittedName>
</protein>
<keyword evidence="6" id="KW-0238">DNA-binding</keyword>
<organism evidence="12 13">
    <name type="scientific">Domibacillus enclensis</name>
    <dbReference type="NCBI Taxonomy" id="1017273"/>
    <lineage>
        <taxon>Bacteria</taxon>
        <taxon>Bacillati</taxon>
        <taxon>Bacillota</taxon>
        <taxon>Bacilli</taxon>
        <taxon>Bacillales</taxon>
        <taxon>Bacillaceae</taxon>
        <taxon>Domibacillus</taxon>
    </lineage>
</organism>
<evidence type="ECO:0000259" key="10">
    <source>
        <dbReference type="PROSITE" id="PS50110"/>
    </source>
</evidence>
<dbReference type="Pfam" id="PF00072">
    <property type="entry name" value="Response_reg"/>
    <property type="match status" value="1"/>
</dbReference>
<dbReference type="InterPro" id="IPR001789">
    <property type="entry name" value="Sig_transdc_resp-reg_receiver"/>
</dbReference>
<dbReference type="InterPro" id="IPR018060">
    <property type="entry name" value="HTH_AraC"/>
</dbReference>
<gene>
    <name evidence="11" type="ORF">B1B05_14865</name>
    <name evidence="12" type="ORF">SAMN05443094_107194</name>
</gene>
<dbReference type="Proteomes" id="UP000186385">
    <property type="component" value="Unassembled WGS sequence"/>
</dbReference>
<evidence type="ECO:0000313" key="14">
    <source>
        <dbReference type="Proteomes" id="UP000215545"/>
    </source>
</evidence>
<reference evidence="12 13" key="1">
    <citation type="submission" date="2017-01" db="EMBL/GenBank/DDBJ databases">
        <authorList>
            <person name="Mah S.A."/>
            <person name="Swanson W.J."/>
            <person name="Moy G.W."/>
            <person name="Vacquier V.D."/>
        </authorList>
    </citation>
    <scope>NUCLEOTIDE SEQUENCE [LARGE SCALE GENOMIC DNA]</scope>
    <source>
        <strain evidence="12 13">NIO-1016</strain>
    </source>
</reference>
<dbReference type="SMART" id="SM00448">
    <property type="entry name" value="REC"/>
    <property type="match status" value="1"/>
</dbReference>
<evidence type="ECO:0000256" key="8">
    <source>
        <dbReference type="PROSITE-ProRule" id="PRU00169"/>
    </source>
</evidence>